<dbReference type="EMBL" id="CM045763">
    <property type="protein sequence ID" value="KAI8022712.1"/>
    <property type="molecule type" value="Genomic_DNA"/>
</dbReference>
<organism evidence="1 2">
    <name type="scientific">Camellia lanceoleosa</name>
    <dbReference type="NCBI Taxonomy" id="1840588"/>
    <lineage>
        <taxon>Eukaryota</taxon>
        <taxon>Viridiplantae</taxon>
        <taxon>Streptophyta</taxon>
        <taxon>Embryophyta</taxon>
        <taxon>Tracheophyta</taxon>
        <taxon>Spermatophyta</taxon>
        <taxon>Magnoliopsida</taxon>
        <taxon>eudicotyledons</taxon>
        <taxon>Gunneridae</taxon>
        <taxon>Pentapetalae</taxon>
        <taxon>asterids</taxon>
        <taxon>Ericales</taxon>
        <taxon>Theaceae</taxon>
        <taxon>Camellia</taxon>
    </lineage>
</organism>
<reference evidence="1 2" key="1">
    <citation type="journal article" date="2022" name="Plant J.">
        <title>Chromosome-level genome of Camellia lanceoleosa provides a valuable resource for understanding genome evolution and self-incompatibility.</title>
        <authorList>
            <person name="Gong W."/>
            <person name="Xiao S."/>
            <person name="Wang L."/>
            <person name="Liao Z."/>
            <person name="Chang Y."/>
            <person name="Mo W."/>
            <person name="Hu G."/>
            <person name="Li W."/>
            <person name="Zhao G."/>
            <person name="Zhu H."/>
            <person name="Hu X."/>
            <person name="Ji K."/>
            <person name="Xiang X."/>
            <person name="Song Q."/>
            <person name="Yuan D."/>
            <person name="Jin S."/>
            <person name="Zhang L."/>
        </authorList>
    </citation>
    <scope>NUCLEOTIDE SEQUENCE [LARGE SCALE GENOMIC DNA]</scope>
    <source>
        <strain evidence="1">SQ_2022a</strain>
    </source>
</reference>
<keyword evidence="1" id="KW-0378">Hydrolase</keyword>
<evidence type="ECO:0000313" key="1">
    <source>
        <dbReference type="EMBL" id="KAI8022712.1"/>
    </source>
</evidence>
<proteinExistence type="predicted"/>
<protein>
    <submittedName>
        <fullName evidence="1">Pyrimidine-specific ribonucleoside hydrolase RihA</fullName>
    </submittedName>
</protein>
<evidence type="ECO:0000313" key="2">
    <source>
        <dbReference type="Proteomes" id="UP001060215"/>
    </source>
</evidence>
<name>A0ACC0I9Z9_9ERIC</name>
<sequence>MKYSPLQQPIAQQVMIDTVSVGPIVVFLLGSHTNFAIFLMSNPHLKKNIEHIYVMGGAVRPNCPKDANYSSKPEQCLPGSLYPDISNAYAEFSIFGEPFAAYMVLHSGIPVTLVPLDATNTIPISEIFFKEFEPNQNTYEAKYCFQSLKLAYDTCESTICDSCSDLGENEFAEMEYMNITVISSNKPCGISDGLNPFFDSHVIAKFHLQKDGLHSGHVQTGMRDPFCLVHNGKGRCEDGYTKEVTGPEAVLVLVATTAKQDSNVDILKLGEPVIFDMDMSPVDFLALLYLLKLPVELTDLKGILVTSIGWANTATINIAYDELHMMARDDIPVGLGDVLAIGQADPSFTLIGDCKYRQAMPHCSGGFLDSDTLSQRLALDIWKSVIKSLDPGSKITVFTNGPSTTLSQIILFENTSYVIQVKLDITPIPLDIQRSVSSFRKILEKLQLTNKTPEGVFACRLLSRLWHLQQKHHSTITRDSFLSYLHSSGYVLGAEIMTRDNLDLNQTFQSKPLKILAIGDILTDGQITIDRRRGNSVKLLKNVDQVKYYEHFSNVIGDNVQSAVMGSFDKQKTIWSTPHQDQVVS</sequence>
<keyword evidence="2" id="KW-1185">Reference proteome</keyword>
<gene>
    <name evidence="1" type="ORF">LOK49_LG03G01803</name>
</gene>
<accession>A0ACC0I9Z9</accession>
<comment type="caution">
    <text evidence="1">The sequence shown here is derived from an EMBL/GenBank/DDBJ whole genome shotgun (WGS) entry which is preliminary data.</text>
</comment>
<dbReference type="Proteomes" id="UP001060215">
    <property type="component" value="Chromosome 6"/>
</dbReference>